<protein>
    <submittedName>
        <fullName evidence="2">Uncharacterized protein</fullName>
    </submittedName>
</protein>
<feature type="compositionally biased region" description="Low complexity" evidence="1">
    <location>
        <begin position="80"/>
        <end position="92"/>
    </location>
</feature>
<organism evidence="2 3">
    <name type="scientific">Arthrobacter ginkgonis</name>
    <dbReference type="NCBI Taxonomy" id="1630594"/>
    <lineage>
        <taxon>Bacteria</taxon>
        <taxon>Bacillati</taxon>
        <taxon>Actinomycetota</taxon>
        <taxon>Actinomycetes</taxon>
        <taxon>Micrococcales</taxon>
        <taxon>Micrococcaceae</taxon>
        <taxon>Arthrobacter</taxon>
    </lineage>
</organism>
<evidence type="ECO:0000256" key="1">
    <source>
        <dbReference type="SAM" id="MobiDB-lite"/>
    </source>
</evidence>
<evidence type="ECO:0000313" key="2">
    <source>
        <dbReference type="EMBL" id="GAA3678102.1"/>
    </source>
</evidence>
<feature type="compositionally biased region" description="Basic residues" evidence="1">
    <location>
        <begin position="31"/>
        <end position="43"/>
    </location>
</feature>
<evidence type="ECO:0000313" key="3">
    <source>
        <dbReference type="Proteomes" id="UP001500752"/>
    </source>
</evidence>
<dbReference type="Proteomes" id="UP001500752">
    <property type="component" value="Unassembled WGS sequence"/>
</dbReference>
<comment type="caution">
    <text evidence="2">The sequence shown here is derived from an EMBL/GenBank/DDBJ whole genome shotgun (WGS) entry which is preliminary data.</text>
</comment>
<feature type="compositionally biased region" description="Low complexity" evidence="1">
    <location>
        <begin position="61"/>
        <end position="71"/>
    </location>
</feature>
<sequence>MPRGGGDVRGGNAEDDGDRQGGNGGDQQVGRPRKDRREGRRRNPREDAGRCCPPRTARHLAPAAPRRFPGGPIRGHGPAREAPAARSPATAAGGQGRGAPVRACFMVLSVSRMVP</sequence>
<keyword evidence="3" id="KW-1185">Reference proteome</keyword>
<dbReference type="EMBL" id="BAABEO010000009">
    <property type="protein sequence ID" value="GAA3678102.1"/>
    <property type="molecule type" value="Genomic_DNA"/>
</dbReference>
<reference evidence="3" key="1">
    <citation type="journal article" date="2019" name="Int. J. Syst. Evol. Microbiol.">
        <title>The Global Catalogue of Microorganisms (GCM) 10K type strain sequencing project: providing services to taxonomists for standard genome sequencing and annotation.</title>
        <authorList>
            <consortium name="The Broad Institute Genomics Platform"/>
            <consortium name="The Broad Institute Genome Sequencing Center for Infectious Disease"/>
            <person name="Wu L."/>
            <person name="Ma J."/>
        </authorList>
    </citation>
    <scope>NUCLEOTIDE SEQUENCE [LARGE SCALE GENOMIC DNA]</scope>
    <source>
        <strain evidence="3">JCM 30742</strain>
    </source>
</reference>
<proteinExistence type="predicted"/>
<gene>
    <name evidence="2" type="ORF">GCM10023081_15480</name>
</gene>
<name>A0ABP7C2W6_9MICC</name>
<feature type="region of interest" description="Disordered" evidence="1">
    <location>
        <begin position="1"/>
        <end position="99"/>
    </location>
</feature>
<accession>A0ABP7C2W6</accession>